<feature type="transmembrane region" description="Helical" evidence="5">
    <location>
        <begin position="324"/>
        <end position="347"/>
    </location>
</feature>
<dbReference type="SUPFAM" id="SSF103473">
    <property type="entry name" value="MFS general substrate transporter"/>
    <property type="match status" value="1"/>
</dbReference>
<evidence type="ECO:0000313" key="7">
    <source>
        <dbReference type="EMBL" id="RWS02607.1"/>
    </source>
</evidence>
<evidence type="ECO:0000256" key="2">
    <source>
        <dbReference type="ARBA" id="ARBA00022692"/>
    </source>
</evidence>
<feature type="transmembrane region" description="Helical" evidence="5">
    <location>
        <begin position="14"/>
        <end position="41"/>
    </location>
</feature>
<dbReference type="InterPro" id="IPR020846">
    <property type="entry name" value="MFS_dom"/>
</dbReference>
<feature type="transmembrane region" description="Helical" evidence="5">
    <location>
        <begin position="106"/>
        <end position="131"/>
    </location>
</feature>
<evidence type="ECO:0000256" key="4">
    <source>
        <dbReference type="ARBA" id="ARBA00023136"/>
    </source>
</evidence>
<feature type="transmembrane region" description="Helical" evidence="5">
    <location>
        <begin position="270"/>
        <end position="291"/>
    </location>
</feature>
<organism evidence="7 8">
    <name type="scientific">Dinothrombium tinctorium</name>
    <dbReference type="NCBI Taxonomy" id="1965070"/>
    <lineage>
        <taxon>Eukaryota</taxon>
        <taxon>Metazoa</taxon>
        <taxon>Ecdysozoa</taxon>
        <taxon>Arthropoda</taxon>
        <taxon>Chelicerata</taxon>
        <taxon>Arachnida</taxon>
        <taxon>Acari</taxon>
        <taxon>Acariformes</taxon>
        <taxon>Trombidiformes</taxon>
        <taxon>Prostigmata</taxon>
        <taxon>Anystina</taxon>
        <taxon>Parasitengona</taxon>
        <taxon>Trombidioidea</taxon>
        <taxon>Trombidiidae</taxon>
        <taxon>Dinothrombium</taxon>
    </lineage>
</organism>
<gene>
    <name evidence="7" type="ORF">B4U79_16598</name>
</gene>
<reference evidence="7 8" key="1">
    <citation type="journal article" date="2018" name="Gigascience">
        <title>Genomes of trombidid mites reveal novel predicted allergens and laterally-transferred genes associated with secondary metabolism.</title>
        <authorList>
            <person name="Dong X."/>
            <person name="Chaisiri K."/>
            <person name="Xia D."/>
            <person name="Armstrong S.D."/>
            <person name="Fang Y."/>
            <person name="Donnelly M.J."/>
            <person name="Kadowaki T."/>
            <person name="McGarry J.W."/>
            <person name="Darby A.C."/>
            <person name="Makepeace B.L."/>
        </authorList>
    </citation>
    <scope>NUCLEOTIDE SEQUENCE [LARGE SCALE GENOMIC DNA]</scope>
    <source>
        <strain evidence="7">UoL-WK</strain>
    </source>
</reference>
<dbReference type="InterPro" id="IPR036259">
    <property type="entry name" value="MFS_trans_sf"/>
</dbReference>
<proteinExistence type="predicted"/>
<dbReference type="PANTHER" id="PTHR10924">
    <property type="entry name" value="MAJOR FACILITATOR SUPERFAMILY PROTEIN-RELATED"/>
    <property type="match status" value="1"/>
</dbReference>
<name>A0A3S3NH51_9ACAR</name>
<keyword evidence="4 5" id="KW-0472">Membrane</keyword>
<dbReference type="InterPro" id="IPR049680">
    <property type="entry name" value="FLVCR1-2_SLC49-like"/>
</dbReference>
<dbReference type="Pfam" id="PF07690">
    <property type="entry name" value="MFS_1"/>
    <property type="match status" value="1"/>
</dbReference>
<dbReference type="Proteomes" id="UP000285301">
    <property type="component" value="Unassembled WGS sequence"/>
</dbReference>
<dbReference type="GO" id="GO:0020037">
    <property type="term" value="F:heme binding"/>
    <property type="evidence" value="ECO:0007669"/>
    <property type="project" value="TreeGrafter"/>
</dbReference>
<feature type="transmembrane region" description="Helical" evidence="5">
    <location>
        <begin position="298"/>
        <end position="318"/>
    </location>
</feature>
<feature type="domain" description="Major facilitator superfamily (MFS) profile" evidence="6">
    <location>
        <begin position="9"/>
        <end position="414"/>
    </location>
</feature>
<evidence type="ECO:0000256" key="1">
    <source>
        <dbReference type="ARBA" id="ARBA00004141"/>
    </source>
</evidence>
<evidence type="ECO:0000313" key="8">
    <source>
        <dbReference type="Proteomes" id="UP000285301"/>
    </source>
</evidence>
<dbReference type="PANTHER" id="PTHR10924:SF4">
    <property type="entry name" value="GH15861P"/>
    <property type="match status" value="1"/>
</dbReference>
<sequence>MDANVEVKVYKRRFLMLFLSIMNTGLIEFQASMYTSIASVIHDFYSISYVIVMFTSTIFTITFVFLCYLTLRSMTKYGLRHAYVIASFFSALGASVKCLGPSQHNFLIIMSGQFIVAIGKCFIATSTPMLVANWFKSDESATVIGIEVGTLMLAGMVTFWLPSLLFKESDVRIADHLKLINMIVVFLTTTCFVLMVCSIEEKPKLPPTLSQKRKVEQTEKLPLKALLKNRDYVLFSMSLILSLTFDTTLGTLLNQIIYSTFQRASLVETIIGTLLMGFGFVGSICIPIILDKFKKFKLITYIIFSLAVTLFSLIHTCIWLKQEVLLYVVFAFFGFFFYGRYGVLVDIVTEVTYPYPQNIVFGIQSFIKCILTAFSVPALSSLIDHFGINFAFFFLNSLLALSFLLLIFAKWDLKRNKEESRDLVSEDESVTEEIGP</sequence>
<keyword evidence="7" id="KW-0675">Receptor</keyword>
<evidence type="ECO:0000256" key="3">
    <source>
        <dbReference type="ARBA" id="ARBA00022989"/>
    </source>
</evidence>
<evidence type="ECO:0000259" key="6">
    <source>
        <dbReference type="PROSITE" id="PS50850"/>
    </source>
</evidence>
<feature type="transmembrane region" description="Helical" evidence="5">
    <location>
        <begin position="232"/>
        <end position="258"/>
    </location>
</feature>
<feature type="transmembrane region" description="Helical" evidence="5">
    <location>
        <begin position="47"/>
        <end position="69"/>
    </location>
</feature>
<dbReference type="Gene3D" id="1.20.1250.20">
    <property type="entry name" value="MFS general substrate transporter like domains"/>
    <property type="match status" value="1"/>
</dbReference>
<feature type="transmembrane region" description="Helical" evidence="5">
    <location>
        <begin position="143"/>
        <end position="165"/>
    </location>
</feature>
<dbReference type="OrthoDB" id="422206at2759"/>
<comment type="subcellular location">
    <subcellularLocation>
        <location evidence="1">Membrane</location>
        <topology evidence="1">Multi-pass membrane protein</topology>
    </subcellularLocation>
</comment>
<feature type="transmembrane region" description="Helical" evidence="5">
    <location>
        <begin position="386"/>
        <end position="408"/>
    </location>
</feature>
<evidence type="ECO:0000256" key="5">
    <source>
        <dbReference type="SAM" id="Phobius"/>
    </source>
</evidence>
<feature type="transmembrane region" description="Helical" evidence="5">
    <location>
        <begin position="359"/>
        <end position="380"/>
    </location>
</feature>
<feature type="transmembrane region" description="Helical" evidence="5">
    <location>
        <begin position="177"/>
        <end position="197"/>
    </location>
</feature>
<dbReference type="InterPro" id="IPR011701">
    <property type="entry name" value="MFS"/>
</dbReference>
<protein>
    <submittedName>
        <fullName evidence="7">Feline leukemia virus subgroup C receptor-related protein 2-like protein</fullName>
    </submittedName>
</protein>
<accession>A0A3S3NH51</accession>
<dbReference type="GO" id="GO:0097037">
    <property type="term" value="P:heme export"/>
    <property type="evidence" value="ECO:0007669"/>
    <property type="project" value="TreeGrafter"/>
</dbReference>
<keyword evidence="8" id="KW-1185">Reference proteome</keyword>
<keyword evidence="2 5" id="KW-0812">Transmembrane</keyword>
<dbReference type="PROSITE" id="PS50850">
    <property type="entry name" value="MFS"/>
    <property type="match status" value="1"/>
</dbReference>
<dbReference type="GO" id="GO:0015232">
    <property type="term" value="F:heme transmembrane transporter activity"/>
    <property type="evidence" value="ECO:0007669"/>
    <property type="project" value="TreeGrafter"/>
</dbReference>
<dbReference type="GO" id="GO:0016020">
    <property type="term" value="C:membrane"/>
    <property type="evidence" value="ECO:0007669"/>
    <property type="project" value="UniProtKB-SubCell"/>
</dbReference>
<keyword evidence="3 5" id="KW-1133">Transmembrane helix</keyword>
<comment type="caution">
    <text evidence="7">The sequence shown here is derived from an EMBL/GenBank/DDBJ whole genome shotgun (WGS) entry which is preliminary data.</text>
</comment>
<dbReference type="EMBL" id="NCKU01007480">
    <property type="protein sequence ID" value="RWS02607.1"/>
    <property type="molecule type" value="Genomic_DNA"/>
</dbReference>
<dbReference type="AlphaFoldDB" id="A0A3S3NH51"/>